<keyword evidence="9" id="KW-1133">Transmembrane helix</keyword>
<evidence type="ECO:0000256" key="7">
    <source>
        <dbReference type="ARBA" id="ARBA00022737"/>
    </source>
</evidence>
<evidence type="ECO:0000256" key="3">
    <source>
        <dbReference type="ARBA" id="ARBA00004236"/>
    </source>
</evidence>
<evidence type="ECO:0000256" key="9">
    <source>
        <dbReference type="ARBA" id="ARBA00022989"/>
    </source>
</evidence>
<evidence type="ECO:0000313" key="13">
    <source>
        <dbReference type="WBParaSite" id="SMRG1_1520.1"/>
    </source>
</evidence>
<proteinExistence type="inferred from homology"/>
<keyword evidence="6" id="KW-0812">Transmembrane</keyword>
<keyword evidence="10" id="KW-0472">Membrane</keyword>
<evidence type="ECO:0000256" key="1">
    <source>
        <dbReference type="ARBA" id="ARBA00004163"/>
    </source>
</evidence>
<accession>A0AA84Z9K0</accession>
<reference evidence="13" key="1">
    <citation type="submission" date="2023-11" db="UniProtKB">
        <authorList>
            <consortium name="WormBaseParasite"/>
        </authorList>
    </citation>
    <scope>IDENTIFICATION</scope>
</reference>
<dbReference type="SUPFAM" id="SSF82185">
    <property type="entry name" value="Histone H3 K4-specific methyltransferase SET7/9 N-terminal domain"/>
    <property type="match status" value="2"/>
</dbReference>
<dbReference type="WBParaSite" id="SMRG1_1520.1">
    <property type="protein sequence ID" value="SMRG1_1520.1"/>
    <property type="gene ID" value="SMRG1_1520"/>
</dbReference>
<name>A0AA84Z9K0_9TREM</name>
<evidence type="ECO:0008006" key="14">
    <source>
        <dbReference type="Google" id="ProtNLM"/>
    </source>
</evidence>
<dbReference type="Pfam" id="PF02493">
    <property type="entry name" value="MORN"/>
    <property type="match status" value="7"/>
</dbReference>
<dbReference type="SMART" id="SM00698">
    <property type="entry name" value="MORN"/>
    <property type="match status" value="7"/>
</dbReference>
<evidence type="ECO:0000256" key="2">
    <source>
        <dbReference type="ARBA" id="ARBA00004184"/>
    </source>
</evidence>
<dbReference type="GO" id="GO:0005886">
    <property type="term" value="C:plasma membrane"/>
    <property type="evidence" value="ECO:0007669"/>
    <property type="project" value="UniProtKB-SubCell"/>
</dbReference>
<evidence type="ECO:0000256" key="6">
    <source>
        <dbReference type="ARBA" id="ARBA00022692"/>
    </source>
</evidence>
<dbReference type="Proteomes" id="UP000050790">
    <property type="component" value="Unassembled WGS sequence"/>
</dbReference>
<dbReference type="GO" id="GO:0030314">
    <property type="term" value="C:junctional membrane complex"/>
    <property type="evidence" value="ECO:0007669"/>
    <property type="project" value="InterPro"/>
</dbReference>
<dbReference type="InterPro" id="IPR017191">
    <property type="entry name" value="Junctophilin"/>
</dbReference>
<comment type="subcellular location">
    <subcellularLocation>
        <location evidence="3">Cell membrane</location>
    </subcellularLocation>
    <subcellularLocation>
        <location evidence="2">Endomembrane system</location>
        <topology evidence="2">Peripheral membrane protein</topology>
    </subcellularLocation>
    <subcellularLocation>
        <location evidence="1">Endoplasmic reticulum membrane</location>
        <topology evidence="1">Single-pass type IV membrane protein</topology>
    </subcellularLocation>
</comment>
<evidence type="ECO:0000256" key="10">
    <source>
        <dbReference type="ARBA" id="ARBA00023136"/>
    </source>
</evidence>
<dbReference type="Gene3D" id="2.20.110.10">
    <property type="entry name" value="Histone H3 K4-specific methyltransferase SET7/9 N-terminal domain"/>
    <property type="match status" value="2"/>
</dbReference>
<evidence type="ECO:0000256" key="11">
    <source>
        <dbReference type="SAM" id="MobiDB-lite"/>
    </source>
</evidence>
<keyword evidence="8" id="KW-0256">Endoplasmic reticulum</keyword>
<evidence type="ECO:0000256" key="8">
    <source>
        <dbReference type="ARBA" id="ARBA00022824"/>
    </source>
</evidence>
<evidence type="ECO:0000313" key="12">
    <source>
        <dbReference type="Proteomes" id="UP000050790"/>
    </source>
</evidence>
<feature type="region of interest" description="Disordered" evidence="11">
    <location>
        <begin position="882"/>
        <end position="965"/>
    </location>
</feature>
<feature type="compositionally biased region" description="Acidic residues" evidence="11">
    <location>
        <begin position="892"/>
        <end position="907"/>
    </location>
</feature>
<comment type="similarity">
    <text evidence="4">Belongs to the junctophilin family.</text>
</comment>
<dbReference type="InterPro" id="IPR003409">
    <property type="entry name" value="MORN"/>
</dbReference>
<dbReference type="GO" id="GO:0005789">
    <property type="term" value="C:endoplasmic reticulum membrane"/>
    <property type="evidence" value="ECO:0007669"/>
    <property type="project" value="UniProtKB-SubCell"/>
</dbReference>
<dbReference type="AlphaFoldDB" id="A0AA84Z9K0"/>
<dbReference type="PANTHER" id="PTHR23085">
    <property type="entry name" value="GH28348P"/>
    <property type="match status" value="1"/>
</dbReference>
<sequence length="1081" mass="122207">MNTDGGRFDFNDGGTYIGNWYQGSAHGLGLATGPNGVGEYSGEWNLGFETCGVYLWPNGNMYAGTWIKGKRHGDGIQVRGKWIYQGEFNSGAFGQYGVKTSINSRAKYEGSWNVNRFEGFGIETCADGSIYAGAWSKGFRHGLGVRKSFISYKTNTLSDNLPNTTINTETITTTTTPVTTTTTTTTRTKIPITKTEYLNELDQMKNIHIINQSLKSNDKHHSSNINLPLKETLSVSRKAVIGRAIMRRLKKQHSAIELGRSINCTNATPTTTTTNTTDNNTTPTTTTTNTTNSNTTPTTTTTTNNNTTTTSTTINNPLGNLNDTHGNNTANKEKIQKNIDYIINFQSSNNNNNNNNNNNDNQYISVIEIYSGEWFQDQRSGYGISERSNGLIYIGEWIRNQKHGYGILINPNGTRDEGQFQANNLINKINRKNKLHLVRQTKLKECVEYALIRAETAAKQAKLIALEEAKENALKARKAADLAMSMIQKALHLSNQARELAFQLEPKFHQPGIEWRKRCQYEINIHNPLNEIKSSRLYLSNSSMDHLSTSSNLPMNQSYSSSPTLKIEDMTSHLVNSPTNQPFIHDRLQRQYPQQLQSYQMIKPSTHSLTNIQELKQQQQRQQQHSQKRRKFFRKFLSRDSTPNSMDHVDETSMDIFECFANLNNPHLHRSAKQPITKSNELLNIIVSPPPSSSLTTTTTTGTTTTITITDEFIRPFSAPHKTFMNETSLNVKGITQSYSPSDRTISPLKEVSNEDVEQKTIPIERNNEMLTKQMSSSTGDIIDICKTSIDPYMNNMVNISSHRQQYQQSLNHLTSYTKSYTSEGYTLFLNQHIKKTSSSIHLSPTLPNHTSILLTHISKPSLLSNEFMNKQNNHEISSVNQLQSNLKQQQIEEEEEEHDDDDDSDDGNEKKKEKEKKVQSIQTCKLSQSVSSSNQINHNKMNIQSNSSHPPKLSMNSTQDSGYLSIDPNETYSIHPLNHSSEVIKQESSMNENKPTTILYKPTLQSIIMRSDEMDLNQGSNSKKCITQSSNYYLTNLSPKAKKLKIQINNEEIPQFNKRQIIIARRKLSTSPKRSNRSYR</sequence>
<evidence type="ECO:0000256" key="5">
    <source>
        <dbReference type="ARBA" id="ARBA00022475"/>
    </source>
</evidence>
<evidence type="ECO:0000256" key="4">
    <source>
        <dbReference type="ARBA" id="ARBA00008599"/>
    </source>
</evidence>
<keyword evidence="5" id="KW-1003">Cell membrane</keyword>
<protein>
    <recommendedName>
        <fullName evidence="14">Junctophilin</fullName>
    </recommendedName>
</protein>
<feature type="region of interest" description="Disordered" evidence="11">
    <location>
        <begin position="267"/>
        <end position="322"/>
    </location>
</feature>
<keyword evidence="7" id="KW-0677">Repeat</keyword>
<dbReference type="PANTHER" id="PTHR23085:SF16">
    <property type="entry name" value="GH28348P"/>
    <property type="match status" value="1"/>
</dbReference>
<feature type="compositionally biased region" description="Polar residues" evidence="11">
    <location>
        <begin position="920"/>
        <end position="965"/>
    </location>
</feature>
<feature type="compositionally biased region" description="Low complexity" evidence="11">
    <location>
        <begin position="267"/>
        <end position="317"/>
    </location>
</feature>
<feature type="compositionally biased region" description="Basic and acidic residues" evidence="11">
    <location>
        <begin position="908"/>
        <end position="919"/>
    </location>
</feature>
<organism evidence="12 13">
    <name type="scientific">Schistosoma margrebowiei</name>
    <dbReference type="NCBI Taxonomy" id="48269"/>
    <lineage>
        <taxon>Eukaryota</taxon>
        <taxon>Metazoa</taxon>
        <taxon>Spiralia</taxon>
        <taxon>Lophotrochozoa</taxon>
        <taxon>Platyhelminthes</taxon>
        <taxon>Trematoda</taxon>
        <taxon>Digenea</taxon>
        <taxon>Strigeidida</taxon>
        <taxon>Schistosomatoidea</taxon>
        <taxon>Schistosomatidae</taxon>
        <taxon>Schistosoma</taxon>
    </lineage>
</organism>